<dbReference type="PANTHER" id="PTHR33397">
    <property type="entry name" value="UPF0331 PROTEIN YUTE"/>
    <property type="match status" value="1"/>
</dbReference>
<organism evidence="5 6">
    <name type="scientific">Quadrisphaera granulorum</name>
    <dbReference type="NCBI Taxonomy" id="317664"/>
    <lineage>
        <taxon>Bacteria</taxon>
        <taxon>Bacillati</taxon>
        <taxon>Actinomycetota</taxon>
        <taxon>Actinomycetes</taxon>
        <taxon>Kineosporiales</taxon>
        <taxon>Kineosporiaceae</taxon>
        <taxon>Quadrisphaera</taxon>
    </lineage>
</organism>
<evidence type="ECO:0000256" key="4">
    <source>
        <dbReference type="ARBA" id="ARBA00024207"/>
    </source>
</evidence>
<keyword evidence="1" id="KW-1277">Toxin-antitoxin system</keyword>
<reference evidence="5 6" key="1">
    <citation type="submission" date="2018-03" db="EMBL/GenBank/DDBJ databases">
        <title>Genomic Encyclopedia of Archaeal and Bacterial Type Strains, Phase II (KMG-II): from individual species to whole genera.</title>
        <authorList>
            <person name="Goeker M."/>
        </authorList>
    </citation>
    <scope>NUCLEOTIDE SEQUENCE [LARGE SCALE GENOMIC DNA]</scope>
    <source>
        <strain evidence="5 6">DSM 44889</strain>
    </source>
</reference>
<keyword evidence="2" id="KW-0540">Nuclease</keyword>
<keyword evidence="6" id="KW-1185">Reference proteome</keyword>
<dbReference type="Gene3D" id="1.20.120.580">
    <property type="entry name" value="bsu32300-like"/>
    <property type="match status" value="1"/>
</dbReference>
<dbReference type="Pfam" id="PF01934">
    <property type="entry name" value="HepT-like"/>
    <property type="match status" value="1"/>
</dbReference>
<evidence type="ECO:0000256" key="3">
    <source>
        <dbReference type="ARBA" id="ARBA00022801"/>
    </source>
</evidence>
<keyword evidence="3" id="KW-0378">Hydrolase</keyword>
<dbReference type="Proteomes" id="UP000245469">
    <property type="component" value="Unassembled WGS sequence"/>
</dbReference>
<proteinExistence type="inferred from homology"/>
<dbReference type="OrthoDB" id="3734293at2"/>
<comment type="caution">
    <text evidence="5">The sequence shown here is derived from an EMBL/GenBank/DDBJ whole genome shotgun (WGS) entry which is preliminary data.</text>
</comment>
<sequence>MTPPRLDPLSVQAKLALMAELVEDLDAVGAVDGARLHQERLLRRAVERMLTQVVDLAVSVCSHVVSSRMVNPPTTYRGAIDAALTLKALDEELATSLRRAIGMRNLLVHDYARADLDIVAAAVPQARADAAAFVRQVSAWLLREH</sequence>
<dbReference type="GO" id="GO:0110001">
    <property type="term" value="C:toxin-antitoxin complex"/>
    <property type="evidence" value="ECO:0007669"/>
    <property type="project" value="InterPro"/>
</dbReference>
<evidence type="ECO:0000313" key="5">
    <source>
        <dbReference type="EMBL" id="PWJ46848.1"/>
    </source>
</evidence>
<comment type="similarity">
    <text evidence="4">Belongs to the HepT RNase toxin family.</text>
</comment>
<gene>
    <name evidence="5" type="ORF">BXY45_1453</name>
</gene>
<dbReference type="GO" id="GO:0016787">
    <property type="term" value="F:hydrolase activity"/>
    <property type="evidence" value="ECO:0007669"/>
    <property type="project" value="UniProtKB-KW"/>
</dbReference>
<dbReference type="PANTHER" id="PTHR33397:SF5">
    <property type="entry name" value="RNASE YUTE-RELATED"/>
    <property type="match status" value="1"/>
</dbReference>
<dbReference type="InterPro" id="IPR008201">
    <property type="entry name" value="HepT-like"/>
</dbReference>
<evidence type="ECO:0000256" key="1">
    <source>
        <dbReference type="ARBA" id="ARBA00022649"/>
    </source>
</evidence>
<protein>
    <submittedName>
        <fullName evidence="5">Uncharacterized protein YutE (UPF0331/DUF86 family)</fullName>
    </submittedName>
</protein>
<dbReference type="InterPro" id="IPR052379">
    <property type="entry name" value="Type_VII_TA_RNase"/>
</dbReference>
<evidence type="ECO:0000256" key="2">
    <source>
        <dbReference type="ARBA" id="ARBA00022722"/>
    </source>
</evidence>
<dbReference type="GO" id="GO:0004540">
    <property type="term" value="F:RNA nuclease activity"/>
    <property type="evidence" value="ECO:0007669"/>
    <property type="project" value="InterPro"/>
</dbReference>
<name>A0A315ZPN5_9ACTN</name>
<evidence type="ECO:0000313" key="6">
    <source>
        <dbReference type="Proteomes" id="UP000245469"/>
    </source>
</evidence>
<dbReference type="NCBIfam" id="NF047751">
    <property type="entry name" value="HepT_toxin"/>
    <property type="match status" value="1"/>
</dbReference>
<accession>A0A315ZPN5</accession>
<dbReference type="AlphaFoldDB" id="A0A315ZPN5"/>
<dbReference type="EMBL" id="QGDQ01000045">
    <property type="protein sequence ID" value="PWJ46848.1"/>
    <property type="molecule type" value="Genomic_DNA"/>
</dbReference>
<dbReference type="InterPro" id="IPR037038">
    <property type="entry name" value="HepT-like_sf"/>
</dbReference>